<dbReference type="GeneTree" id="ENSGT00940000162678"/>
<dbReference type="SUPFAM" id="SSF109640">
    <property type="entry name" value="KRAB domain (Kruppel-associated box)"/>
    <property type="match status" value="1"/>
</dbReference>
<reference evidence="2" key="2">
    <citation type="submission" date="2025-08" db="UniProtKB">
        <authorList>
            <consortium name="Ensembl"/>
        </authorList>
    </citation>
    <scope>IDENTIFICATION</scope>
    <source>
        <strain evidence="2">Thoroughbred</strain>
    </source>
</reference>
<feature type="domain" description="KRAB" evidence="1">
    <location>
        <begin position="14"/>
        <end position="90"/>
    </location>
</feature>
<reference evidence="2 3" key="1">
    <citation type="journal article" date="2009" name="Science">
        <title>Genome sequence, comparative analysis, and population genetics of the domestic horse.</title>
        <authorList>
            <consortium name="Broad Institute Genome Sequencing Platform"/>
            <consortium name="Broad Institute Whole Genome Assembly Team"/>
            <person name="Wade C.M."/>
            <person name="Giulotto E."/>
            <person name="Sigurdsson S."/>
            <person name="Zoli M."/>
            <person name="Gnerre S."/>
            <person name="Imsland F."/>
            <person name="Lear T.L."/>
            <person name="Adelson D.L."/>
            <person name="Bailey E."/>
            <person name="Bellone R.R."/>
            <person name="Bloecker H."/>
            <person name="Distl O."/>
            <person name="Edgar R.C."/>
            <person name="Garber M."/>
            <person name="Leeb T."/>
            <person name="Mauceli E."/>
            <person name="MacLeod J.N."/>
            <person name="Penedo M.C.T."/>
            <person name="Raison J.M."/>
            <person name="Sharpe T."/>
            <person name="Vogel J."/>
            <person name="Andersson L."/>
            <person name="Antczak D.F."/>
            <person name="Biagi T."/>
            <person name="Binns M.M."/>
            <person name="Chowdhary B.P."/>
            <person name="Coleman S.J."/>
            <person name="Della Valle G."/>
            <person name="Fryc S."/>
            <person name="Guerin G."/>
            <person name="Hasegawa T."/>
            <person name="Hill E.W."/>
            <person name="Jurka J."/>
            <person name="Kiialainen A."/>
            <person name="Lindgren G."/>
            <person name="Liu J."/>
            <person name="Magnani E."/>
            <person name="Mickelson J.R."/>
            <person name="Murray J."/>
            <person name="Nergadze S.G."/>
            <person name="Onofrio R."/>
            <person name="Pedroni S."/>
            <person name="Piras M.F."/>
            <person name="Raudsepp T."/>
            <person name="Rocchi M."/>
            <person name="Roeed K.H."/>
            <person name="Ryder O.A."/>
            <person name="Searle S."/>
            <person name="Skow L."/>
            <person name="Swinburne J.E."/>
            <person name="Syvaenen A.C."/>
            <person name="Tozaki T."/>
            <person name="Valberg S.J."/>
            <person name="Vaudin M."/>
            <person name="White J.R."/>
            <person name="Zody M.C."/>
            <person name="Lander E.S."/>
            <person name="Lindblad-Toh K."/>
        </authorList>
    </citation>
    <scope>NUCLEOTIDE SEQUENCE [LARGE SCALE GENOMIC DNA]</scope>
    <source>
        <strain evidence="2 3">Thoroughbred</strain>
    </source>
</reference>
<dbReference type="Proteomes" id="UP000002281">
    <property type="component" value="Chromosome 7"/>
</dbReference>
<dbReference type="AlphaFoldDB" id="A0A9L0S132"/>
<evidence type="ECO:0000313" key="2">
    <source>
        <dbReference type="Ensembl" id="ENSECAP00000067843.1"/>
    </source>
</evidence>
<reference evidence="2" key="3">
    <citation type="submission" date="2025-09" db="UniProtKB">
        <authorList>
            <consortium name="Ensembl"/>
        </authorList>
    </citation>
    <scope>IDENTIFICATION</scope>
    <source>
        <strain evidence="2">Thoroughbred</strain>
    </source>
</reference>
<dbReference type="Gene3D" id="6.10.140.140">
    <property type="match status" value="1"/>
</dbReference>
<dbReference type="PROSITE" id="PS50805">
    <property type="entry name" value="KRAB"/>
    <property type="match status" value="1"/>
</dbReference>
<organism evidence="2 3">
    <name type="scientific">Equus caballus</name>
    <name type="common">Horse</name>
    <dbReference type="NCBI Taxonomy" id="9796"/>
    <lineage>
        <taxon>Eukaryota</taxon>
        <taxon>Metazoa</taxon>
        <taxon>Chordata</taxon>
        <taxon>Craniata</taxon>
        <taxon>Vertebrata</taxon>
        <taxon>Euteleostomi</taxon>
        <taxon>Mammalia</taxon>
        <taxon>Eutheria</taxon>
        <taxon>Laurasiatheria</taxon>
        <taxon>Perissodactyla</taxon>
        <taxon>Equidae</taxon>
        <taxon>Equus</taxon>
    </lineage>
</organism>
<dbReference type="CDD" id="cd07765">
    <property type="entry name" value="KRAB_A-box"/>
    <property type="match status" value="1"/>
</dbReference>
<dbReference type="PANTHER" id="PTHR23232">
    <property type="entry name" value="KRAB DOMAIN C2H2 ZINC FINGER"/>
    <property type="match status" value="1"/>
</dbReference>
<evidence type="ECO:0000313" key="3">
    <source>
        <dbReference type="Proteomes" id="UP000002281"/>
    </source>
</evidence>
<accession>A0A9L0S132</accession>
<sequence length="181" mass="19752">MATDCLTSCSQDSVSFADVAVHFTQEEWTLLGLTEKNLYRDVMLENYKNLTAVEWAIQLKPKDSAIQQVTWVSCSSSWCLQAEMLLSHAPPSLLFPSFLVKLTTPPQGVLGSRVSLLLAVGWESRDLCTAPSGGGASVMVATTGECVTGSAVVSVASGCRFNLPPQWHQRLLFMFLPRLLL</sequence>
<dbReference type="SMART" id="SM00349">
    <property type="entry name" value="KRAB"/>
    <property type="match status" value="1"/>
</dbReference>
<proteinExistence type="predicted"/>
<dbReference type="InterPro" id="IPR001909">
    <property type="entry name" value="KRAB"/>
</dbReference>
<dbReference type="InterPro" id="IPR050169">
    <property type="entry name" value="Krueppel_C2H2_ZnF"/>
</dbReference>
<keyword evidence="3" id="KW-1185">Reference proteome</keyword>
<protein>
    <recommendedName>
        <fullName evidence="1">KRAB domain-containing protein</fullName>
    </recommendedName>
</protein>
<name>A0A9L0S132_HORSE</name>
<dbReference type="PANTHER" id="PTHR23232:SF157">
    <property type="entry name" value="ZINC FINGER PROTEIN 525"/>
    <property type="match status" value="1"/>
</dbReference>
<dbReference type="Ensembl" id="ENSECAT00000114115.1">
    <property type="protein sequence ID" value="ENSECAP00000067843.1"/>
    <property type="gene ID" value="ENSECAG00000045237.1"/>
</dbReference>
<dbReference type="Pfam" id="PF01352">
    <property type="entry name" value="KRAB"/>
    <property type="match status" value="1"/>
</dbReference>
<dbReference type="GO" id="GO:0006355">
    <property type="term" value="P:regulation of DNA-templated transcription"/>
    <property type="evidence" value="ECO:0007669"/>
    <property type="project" value="InterPro"/>
</dbReference>
<dbReference type="InterPro" id="IPR036051">
    <property type="entry name" value="KRAB_dom_sf"/>
</dbReference>
<evidence type="ECO:0000259" key="1">
    <source>
        <dbReference type="PROSITE" id="PS50805"/>
    </source>
</evidence>